<proteinExistence type="predicted"/>
<evidence type="ECO:0000313" key="1">
    <source>
        <dbReference type="EMBL" id="PNR57602.1"/>
    </source>
</evidence>
<dbReference type="Gramene" id="Pp3c3_18020V3.1">
    <property type="protein sequence ID" value="PAC:32944697.CDS.1"/>
    <property type="gene ID" value="Pp3c3_18020"/>
</dbReference>
<reference evidence="2" key="3">
    <citation type="submission" date="2020-12" db="UniProtKB">
        <authorList>
            <consortium name="EnsemblPlants"/>
        </authorList>
    </citation>
    <scope>IDENTIFICATION</scope>
</reference>
<gene>
    <name evidence="1" type="ORF">PHYPA_004596</name>
</gene>
<protein>
    <submittedName>
        <fullName evidence="1 2">Uncharacterized protein</fullName>
    </submittedName>
</protein>
<evidence type="ECO:0000313" key="3">
    <source>
        <dbReference type="Proteomes" id="UP000006727"/>
    </source>
</evidence>
<evidence type="ECO:0000313" key="2">
    <source>
        <dbReference type="EnsemblPlants" id="PAC:32944697.CDS.1"/>
    </source>
</evidence>
<dbReference type="Proteomes" id="UP000006727">
    <property type="component" value="Chromosome 3"/>
</dbReference>
<organism evidence="1">
    <name type="scientific">Physcomitrium patens</name>
    <name type="common">Spreading-leaved earth moss</name>
    <name type="synonym">Physcomitrella patens</name>
    <dbReference type="NCBI Taxonomy" id="3218"/>
    <lineage>
        <taxon>Eukaryota</taxon>
        <taxon>Viridiplantae</taxon>
        <taxon>Streptophyta</taxon>
        <taxon>Embryophyta</taxon>
        <taxon>Bryophyta</taxon>
        <taxon>Bryophytina</taxon>
        <taxon>Bryopsida</taxon>
        <taxon>Funariidae</taxon>
        <taxon>Funariales</taxon>
        <taxon>Funariaceae</taxon>
        <taxon>Physcomitrium</taxon>
    </lineage>
</organism>
<dbReference type="EnsemblPlants" id="Pp3c3_18020V3.1">
    <property type="protein sequence ID" value="PAC:32944697.CDS.1"/>
    <property type="gene ID" value="Pp3c3_18020"/>
</dbReference>
<keyword evidence="3" id="KW-1185">Reference proteome</keyword>
<accession>A0A2K1KUY5</accession>
<dbReference type="InParanoid" id="A0A2K1KUY5"/>
<dbReference type="EMBL" id="ABEU02000003">
    <property type="protein sequence ID" value="PNR57602.1"/>
    <property type="molecule type" value="Genomic_DNA"/>
</dbReference>
<dbReference type="AlphaFoldDB" id="A0A2K1KUY5"/>
<name>A0A2K1KUY5_PHYPA</name>
<sequence>MLTKVDRLLHAIGYGAAEERTQLNKVACSWPLETNSAQQTLDYVMLHLLRE</sequence>
<reference evidence="1 3" key="2">
    <citation type="journal article" date="2018" name="Plant J.">
        <title>The Physcomitrella patens chromosome-scale assembly reveals moss genome structure and evolution.</title>
        <authorList>
            <person name="Lang D."/>
            <person name="Ullrich K.K."/>
            <person name="Murat F."/>
            <person name="Fuchs J."/>
            <person name="Jenkins J."/>
            <person name="Haas F.B."/>
            <person name="Piednoel M."/>
            <person name="Gundlach H."/>
            <person name="Van Bel M."/>
            <person name="Meyberg R."/>
            <person name="Vives C."/>
            <person name="Morata J."/>
            <person name="Symeonidi A."/>
            <person name="Hiss M."/>
            <person name="Muchero W."/>
            <person name="Kamisugi Y."/>
            <person name="Saleh O."/>
            <person name="Blanc G."/>
            <person name="Decker E.L."/>
            <person name="van Gessel N."/>
            <person name="Grimwood J."/>
            <person name="Hayes R.D."/>
            <person name="Graham S.W."/>
            <person name="Gunter L.E."/>
            <person name="McDaniel S.F."/>
            <person name="Hoernstein S.N.W."/>
            <person name="Larsson A."/>
            <person name="Li F.W."/>
            <person name="Perroud P.F."/>
            <person name="Phillips J."/>
            <person name="Ranjan P."/>
            <person name="Rokshar D.S."/>
            <person name="Rothfels C.J."/>
            <person name="Schneider L."/>
            <person name="Shu S."/>
            <person name="Stevenson D.W."/>
            <person name="Thummler F."/>
            <person name="Tillich M."/>
            <person name="Villarreal Aguilar J.C."/>
            <person name="Widiez T."/>
            <person name="Wong G.K."/>
            <person name="Wymore A."/>
            <person name="Zhang Y."/>
            <person name="Zimmer A.D."/>
            <person name="Quatrano R.S."/>
            <person name="Mayer K.F.X."/>
            <person name="Goodstein D."/>
            <person name="Casacuberta J.M."/>
            <person name="Vandepoele K."/>
            <person name="Reski R."/>
            <person name="Cuming A.C."/>
            <person name="Tuskan G.A."/>
            <person name="Maumus F."/>
            <person name="Salse J."/>
            <person name="Schmutz J."/>
            <person name="Rensing S.A."/>
        </authorList>
    </citation>
    <scope>NUCLEOTIDE SEQUENCE [LARGE SCALE GENOMIC DNA]</scope>
    <source>
        <strain evidence="2 3">cv. Gransden 2004</strain>
    </source>
</reference>
<reference evidence="1 3" key="1">
    <citation type="journal article" date="2008" name="Science">
        <title>The Physcomitrella genome reveals evolutionary insights into the conquest of land by plants.</title>
        <authorList>
            <person name="Rensing S."/>
            <person name="Lang D."/>
            <person name="Zimmer A."/>
            <person name="Terry A."/>
            <person name="Salamov A."/>
            <person name="Shapiro H."/>
            <person name="Nishiyama T."/>
            <person name="Perroud P.-F."/>
            <person name="Lindquist E."/>
            <person name="Kamisugi Y."/>
            <person name="Tanahashi T."/>
            <person name="Sakakibara K."/>
            <person name="Fujita T."/>
            <person name="Oishi K."/>
            <person name="Shin-I T."/>
            <person name="Kuroki Y."/>
            <person name="Toyoda A."/>
            <person name="Suzuki Y."/>
            <person name="Hashimoto A."/>
            <person name="Yamaguchi K."/>
            <person name="Sugano A."/>
            <person name="Kohara Y."/>
            <person name="Fujiyama A."/>
            <person name="Anterola A."/>
            <person name="Aoki S."/>
            <person name="Ashton N."/>
            <person name="Barbazuk W.B."/>
            <person name="Barker E."/>
            <person name="Bennetzen J."/>
            <person name="Bezanilla M."/>
            <person name="Blankenship R."/>
            <person name="Cho S.H."/>
            <person name="Dutcher S."/>
            <person name="Estelle M."/>
            <person name="Fawcett J.A."/>
            <person name="Gundlach H."/>
            <person name="Hanada K."/>
            <person name="Heyl A."/>
            <person name="Hicks K.A."/>
            <person name="Hugh J."/>
            <person name="Lohr M."/>
            <person name="Mayer K."/>
            <person name="Melkozernov A."/>
            <person name="Murata T."/>
            <person name="Nelson D."/>
            <person name="Pils B."/>
            <person name="Prigge M."/>
            <person name="Reiss B."/>
            <person name="Renner T."/>
            <person name="Rombauts S."/>
            <person name="Rushton P."/>
            <person name="Sanderfoot A."/>
            <person name="Schween G."/>
            <person name="Shiu S.-H."/>
            <person name="Stueber K."/>
            <person name="Theodoulou F.L."/>
            <person name="Tu H."/>
            <person name="Van de Peer Y."/>
            <person name="Verrier P.J."/>
            <person name="Waters E."/>
            <person name="Wood A."/>
            <person name="Yang L."/>
            <person name="Cove D."/>
            <person name="Cuming A."/>
            <person name="Hasebe M."/>
            <person name="Lucas S."/>
            <person name="Mishler D.B."/>
            <person name="Reski R."/>
            <person name="Grigoriev I."/>
            <person name="Quatrano R.S."/>
            <person name="Boore J.L."/>
        </authorList>
    </citation>
    <scope>NUCLEOTIDE SEQUENCE [LARGE SCALE GENOMIC DNA]</scope>
    <source>
        <strain evidence="2 3">cv. Gransden 2004</strain>
    </source>
</reference>